<reference evidence="1" key="1">
    <citation type="submission" date="2021-03" db="EMBL/GenBank/DDBJ databases">
        <title>Acanthopleuribacteraceae sp. M133.</title>
        <authorList>
            <person name="Wang G."/>
        </authorList>
    </citation>
    <scope>NUCLEOTIDE SEQUENCE</scope>
    <source>
        <strain evidence="1">M133</strain>
    </source>
</reference>
<dbReference type="AlphaFoldDB" id="A0A8A4TID3"/>
<accession>A0A8A4TID3</accession>
<protein>
    <recommendedName>
        <fullName evidence="3">DUF2764 family protein</fullName>
    </recommendedName>
</protein>
<dbReference type="EMBL" id="CP071793">
    <property type="protein sequence ID" value="QTD49383.1"/>
    <property type="molecule type" value="Genomic_DNA"/>
</dbReference>
<proteinExistence type="predicted"/>
<gene>
    <name evidence="1" type="ORF">J3U87_27680</name>
</gene>
<dbReference type="KEGG" id="scor:J3U87_27680"/>
<dbReference type="RefSeq" id="WP_237379018.1">
    <property type="nucleotide sequence ID" value="NZ_CP071793.1"/>
</dbReference>
<evidence type="ECO:0000313" key="2">
    <source>
        <dbReference type="Proteomes" id="UP000663929"/>
    </source>
</evidence>
<keyword evidence="2" id="KW-1185">Reference proteome</keyword>
<evidence type="ECO:0008006" key="3">
    <source>
        <dbReference type="Google" id="ProtNLM"/>
    </source>
</evidence>
<sequence length="225" mass="26272">MADTYYTLITALPHLPSLFKNKHLPITRIRLEERLRMLSEEDTKVLADIENIYAWNKPGIEDGRIVTETTAALARVPHPDLQTVIERRLALRTVVTALRYRLAGGTPGNAGRWGYRPWDRYIENHLQYPYFHMEHLMPWLPEVAELLNKGLSWELEKRLLAIEWEDHSRVAARHYFDFEAVALYVQRWHLIARWTGCAHTHAPALFEDLVAEAMVSSRPFLEHIS</sequence>
<organism evidence="1 2">
    <name type="scientific">Sulfidibacter corallicola</name>
    <dbReference type="NCBI Taxonomy" id="2818388"/>
    <lineage>
        <taxon>Bacteria</taxon>
        <taxon>Pseudomonadati</taxon>
        <taxon>Acidobacteriota</taxon>
        <taxon>Holophagae</taxon>
        <taxon>Acanthopleuribacterales</taxon>
        <taxon>Acanthopleuribacteraceae</taxon>
        <taxon>Sulfidibacter</taxon>
    </lineage>
</organism>
<dbReference type="Proteomes" id="UP000663929">
    <property type="component" value="Chromosome"/>
</dbReference>
<name>A0A8A4TID3_SULCO</name>
<evidence type="ECO:0000313" key="1">
    <source>
        <dbReference type="EMBL" id="QTD49383.1"/>
    </source>
</evidence>